<keyword evidence="5 12" id="KW-0436">Ligase</keyword>
<keyword evidence="6 12" id="KW-0547">Nucleotide-binding</keyword>
<dbReference type="AlphaFoldDB" id="A0AAD2H6V7"/>
<dbReference type="InterPro" id="IPR001412">
    <property type="entry name" value="aa-tRNA-synth_I_CS"/>
</dbReference>
<dbReference type="SUPFAM" id="SSF57770">
    <property type="entry name" value="Methionyl-tRNA synthetase (MetRS), Zn-domain"/>
    <property type="match status" value="1"/>
</dbReference>
<evidence type="ECO:0000256" key="10">
    <source>
        <dbReference type="ARBA" id="ARBA00030904"/>
    </source>
</evidence>
<evidence type="ECO:0000256" key="7">
    <source>
        <dbReference type="ARBA" id="ARBA00022840"/>
    </source>
</evidence>
<keyword evidence="15" id="KW-1185">Reference proteome</keyword>
<dbReference type="CDD" id="cd00814">
    <property type="entry name" value="MetRS_core"/>
    <property type="match status" value="1"/>
</dbReference>
<evidence type="ECO:0000256" key="3">
    <source>
        <dbReference type="ARBA" id="ARBA00012838"/>
    </source>
</evidence>
<dbReference type="InterPro" id="IPR015413">
    <property type="entry name" value="Methionyl/Leucyl_tRNA_Synth"/>
</dbReference>
<comment type="subcellular location">
    <subcellularLocation>
        <location evidence="1">Cytoplasm</location>
    </subcellularLocation>
</comment>
<dbReference type="GO" id="GO:0005524">
    <property type="term" value="F:ATP binding"/>
    <property type="evidence" value="ECO:0007669"/>
    <property type="project" value="UniProtKB-KW"/>
</dbReference>
<dbReference type="Gene3D" id="2.20.28.20">
    <property type="entry name" value="Methionyl-tRNA synthetase, Zn-domain"/>
    <property type="match status" value="1"/>
</dbReference>
<dbReference type="PROSITE" id="PS00178">
    <property type="entry name" value="AA_TRNA_LIGASE_I"/>
    <property type="match status" value="1"/>
</dbReference>
<evidence type="ECO:0000256" key="6">
    <source>
        <dbReference type="ARBA" id="ARBA00022741"/>
    </source>
</evidence>
<keyword evidence="7 12" id="KW-0067">ATP-binding</keyword>
<dbReference type="InterPro" id="IPR014758">
    <property type="entry name" value="Met-tRNA_synth"/>
</dbReference>
<dbReference type="PANTHER" id="PTHR45765:SF1">
    <property type="entry name" value="METHIONINE--TRNA LIGASE, CYTOPLASMIC"/>
    <property type="match status" value="1"/>
</dbReference>
<keyword evidence="4" id="KW-0963">Cytoplasm</keyword>
<evidence type="ECO:0000256" key="2">
    <source>
        <dbReference type="ARBA" id="ARBA00005594"/>
    </source>
</evidence>
<dbReference type="GO" id="GO:0005829">
    <property type="term" value="C:cytosol"/>
    <property type="evidence" value="ECO:0007669"/>
    <property type="project" value="TreeGrafter"/>
</dbReference>
<organism evidence="14 15">
    <name type="scientific">Mycena citricolor</name>
    <dbReference type="NCBI Taxonomy" id="2018698"/>
    <lineage>
        <taxon>Eukaryota</taxon>
        <taxon>Fungi</taxon>
        <taxon>Dikarya</taxon>
        <taxon>Basidiomycota</taxon>
        <taxon>Agaricomycotina</taxon>
        <taxon>Agaricomycetes</taxon>
        <taxon>Agaricomycetidae</taxon>
        <taxon>Agaricales</taxon>
        <taxon>Marasmiineae</taxon>
        <taxon>Mycenaceae</taxon>
        <taxon>Mycena</taxon>
    </lineage>
</organism>
<reference evidence="14" key="1">
    <citation type="submission" date="2023-11" db="EMBL/GenBank/DDBJ databases">
        <authorList>
            <person name="De Vega J J."/>
            <person name="De Vega J J."/>
        </authorList>
    </citation>
    <scope>NUCLEOTIDE SEQUENCE</scope>
</reference>
<dbReference type="Gene3D" id="3.40.50.620">
    <property type="entry name" value="HUPs"/>
    <property type="match status" value="1"/>
</dbReference>
<dbReference type="NCBIfam" id="TIGR00398">
    <property type="entry name" value="metG"/>
    <property type="match status" value="1"/>
</dbReference>
<comment type="caution">
    <text evidence="14">The sequence shown here is derived from an EMBL/GenBank/DDBJ whole genome shotgun (WGS) entry which is preliminary data.</text>
</comment>
<evidence type="ECO:0000313" key="14">
    <source>
        <dbReference type="EMBL" id="CAK5269358.1"/>
    </source>
</evidence>
<sequence length="461" mass="52005">MAQKIRSADGILRTAPEPGQASILPKNGETNILITSALPYCNNVPHLGNIIGSTLSADVFSRYSRTRNRTTLYMCGTDEYGTATETQALKEGITPRELCDKYHLVHKATYEWFDIGFDYFGRTSTPLHTEISQGVFSNLGQHGLLEKQDKAQTYCEGCSKFLADRFVEGICPNCGFEDARGDQCDNCTRTLDAVDLIKPRCLVDKTHTVTTRTSTHMYYKLNEIQPKTVEWIKRSNAAGKWSSNSVINGEGEIIDSRLNSGLLPTPLTRDLKWGVPVPSSGDDGMEGKVLYVWFDAPIGYPSITANYTPEWKQWWFNPQNVKLYQFMGKDNVYFHTVYWPSVQLGDGRDWTMLHHVSSTEYLTYEGGKFSKSRNRGVFGPSTKETGIPPSVWRYYLLASRPEHADSMFSWTECIAANNNVLLNKLVACSSSLDVNLTCAQFRQFREPNTEVRIIPIRRCPA</sequence>
<evidence type="ECO:0000256" key="4">
    <source>
        <dbReference type="ARBA" id="ARBA00022490"/>
    </source>
</evidence>
<dbReference type="InterPro" id="IPR033911">
    <property type="entry name" value="MetRS_core"/>
</dbReference>
<dbReference type="EMBL" id="CAVNYO010000146">
    <property type="protein sequence ID" value="CAK5269358.1"/>
    <property type="molecule type" value="Genomic_DNA"/>
</dbReference>
<evidence type="ECO:0000256" key="5">
    <source>
        <dbReference type="ARBA" id="ARBA00022598"/>
    </source>
</evidence>
<dbReference type="Proteomes" id="UP001295794">
    <property type="component" value="Unassembled WGS sequence"/>
</dbReference>
<dbReference type="GO" id="GO:0017101">
    <property type="term" value="C:aminoacyl-tRNA synthetase multienzyme complex"/>
    <property type="evidence" value="ECO:0007669"/>
    <property type="project" value="TreeGrafter"/>
</dbReference>
<gene>
    <name evidence="14" type="ORF">MYCIT1_LOCUS13011</name>
</gene>
<evidence type="ECO:0000256" key="11">
    <source>
        <dbReference type="ARBA" id="ARBA00047364"/>
    </source>
</evidence>
<evidence type="ECO:0000256" key="1">
    <source>
        <dbReference type="ARBA" id="ARBA00004496"/>
    </source>
</evidence>
<dbReference type="InterPro" id="IPR014729">
    <property type="entry name" value="Rossmann-like_a/b/a_fold"/>
</dbReference>
<accession>A0AAD2H6V7</accession>
<evidence type="ECO:0000256" key="8">
    <source>
        <dbReference type="ARBA" id="ARBA00022917"/>
    </source>
</evidence>
<keyword evidence="8 12" id="KW-0648">Protein biosynthesis</keyword>
<proteinExistence type="inferred from homology"/>
<dbReference type="Pfam" id="PF09334">
    <property type="entry name" value="tRNA-synt_1g"/>
    <property type="match status" value="1"/>
</dbReference>
<evidence type="ECO:0000313" key="15">
    <source>
        <dbReference type="Proteomes" id="UP001295794"/>
    </source>
</evidence>
<dbReference type="PRINTS" id="PR01041">
    <property type="entry name" value="TRNASYNTHMET"/>
</dbReference>
<dbReference type="PANTHER" id="PTHR45765">
    <property type="entry name" value="METHIONINE--TRNA LIGASE"/>
    <property type="match status" value="1"/>
</dbReference>
<protein>
    <recommendedName>
        <fullName evidence="3">methionine--tRNA ligase</fullName>
        <ecNumber evidence="3">6.1.1.10</ecNumber>
    </recommendedName>
    <alternativeName>
        <fullName evidence="10">Methionyl-tRNA synthetase</fullName>
    </alternativeName>
</protein>
<dbReference type="FunFam" id="2.20.28.20:FF:000001">
    <property type="entry name" value="Methionine--tRNA ligase"/>
    <property type="match status" value="1"/>
</dbReference>
<feature type="domain" description="Methionyl/Leucyl tRNA synthetase" evidence="13">
    <location>
        <begin position="32"/>
        <end position="426"/>
    </location>
</feature>
<name>A0AAD2H6V7_9AGAR</name>
<comment type="similarity">
    <text evidence="2 12">Belongs to the class-I aminoacyl-tRNA synthetase family.</text>
</comment>
<evidence type="ECO:0000256" key="9">
    <source>
        <dbReference type="ARBA" id="ARBA00023146"/>
    </source>
</evidence>
<dbReference type="InterPro" id="IPR029038">
    <property type="entry name" value="MetRS_Zn"/>
</dbReference>
<evidence type="ECO:0000256" key="12">
    <source>
        <dbReference type="RuleBase" id="RU363039"/>
    </source>
</evidence>
<comment type="catalytic activity">
    <reaction evidence="11">
        <text>tRNA(Met) + L-methionine + ATP = L-methionyl-tRNA(Met) + AMP + diphosphate</text>
        <dbReference type="Rhea" id="RHEA:13481"/>
        <dbReference type="Rhea" id="RHEA-COMP:9667"/>
        <dbReference type="Rhea" id="RHEA-COMP:9698"/>
        <dbReference type="ChEBI" id="CHEBI:30616"/>
        <dbReference type="ChEBI" id="CHEBI:33019"/>
        <dbReference type="ChEBI" id="CHEBI:57844"/>
        <dbReference type="ChEBI" id="CHEBI:78442"/>
        <dbReference type="ChEBI" id="CHEBI:78530"/>
        <dbReference type="ChEBI" id="CHEBI:456215"/>
        <dbReference type="EC" id="6.1.1.10"/>
    </reaction>
</comment>
<dbReference type="GO" id="GO:0006431">
    <property type="term" value="P:methionyl-tRNA aminoacylation"/>
    <property type="evidence" value="ECO:0007669"/>
    <property type="project" value="InterPro"/>
</dbReference>
<evidence type="ECO:0000259" key="13">
    <source>
        <dbReference type="Pfam" id="PF09334"/>
    </source>
</evidence>
<dbReference type="InterPro" id="IPR023458">
    <property type="entry name" value="Met-tRNA_ligase_1"/>
</dbReference>
<dbReference type="GO" id="GO:0004825">
    <property type="term" value="F:methionine-tRNA ligase activity"/>
    <property type="evidence" value="ECO:0007669"/>
    <property type="project" value="UniProtKB-EC"/>
</dbReference>
<dbReference type="SUPFAM" id="SSF52374">
    <property type="entry name" value="Nucleotidylyl transferase"/>
    <property type="match status" value="1"/>
</dbReference>
<dbReference type="EC" id="6.1.1.10" evidence="3"/>
<keyword evidence="9 12" id="KW-0030">Aminoacyl-tRNA synthetase</keyword>